<reference evidence="1 2" key="1">
    <citation type="submission" date="2019-01" db="EMBL/GenBank/DDBJ databases">
        <authorList>
            <person name="Chen W.-M."/>
        </authorList>
    </citation>
    <scope>NUCLEOTIDE SEQUENCE [LARGE SCALE GENOMIC DNA]</scope>
    <source>
        <strain evidence="1 2">CCP-18</strain>
    </source>
</reference>
<evidence type="ECO:0000313" key="1">
    <source>
        <dbReference type="EMBL" id="RVT88637.1"/>
    </source>
</evidence>
<gene>
    <name evidence="1" type="ORF">EOD73_06620</name>
</gene>
<dbReference type="SMART" id="SM00855">
    <property type="entry name" value="PGAM"/>
    <property type="match status" value="1"/>
</dbReference>
<dbReference type="Proteomes" id="UP000288587">
    <property type="component" value="Unassembled WGS sequence"/>
</dbReference>
<dbReference type="Gene3D" id="3.40.50.1240">
    <property type="entry name" value="Phosphoglycerate mutase-like"/>
    <property type="match status" value="1"/>
</dbReference>
<comment type="caution">
    <text evidence="1">The sequence shown here is derived from an EMBL/GenBank/DDBJ whole genome shotgun (WGS) entry which is preliminary data.</text>
</comment>
<dbReference type="Pfam" id="PF00300">
    <property type="entry name" value="His_Phos_1"/>
    <property type="match status" value="1"/>
</dbReference>
<dbReference type="AlphaFoldDB" id="A0A3S2UYY0"/>
<dbReference type="OrthoDB" id="8685508at2"/>
<proteinExistence type="predicted"/>
<dbReference type="EMBL" id="SACM01000001">
    <property type="protein sequence ID" value="RVT88637.1"/>
    <property type="molecule type" value="Genomic_DNA"/>
</dbReference>
<dbReference type="InterPro" id="IPR013078">
    <property type="entry name" value="His_Pase_superF_clade-1"/>
</dbReference>
<keyword evidence="2" id="KW-1185">Reference proteome</keyword>
<organism evidence="1 2">
    <name type="scientific">Inhella crocodyli</name>
    <dbReference type="NCBI Taxonomy" id="2499851"/>
    <lineage>
        <taxon>Bacteria</taxon>
        <taxon>Pseudomonadati</taxon>
        <taxon>Pseudomonadota</taxon>
        <taxon>Betaproteobacteria</taxon>
        <taxon>Burkholderiales</taxon>
        <taxon>Sphaerotilaceae</taxon>
        <taxon>Inhella</taxon>
    </lineage>
</organism>
<sequence>MQRRTFTLALGVGPLAVAQAQALDWTALRPGDALLLRHARAPGTGDPAGFQLGDCRTQRNLDAEGRDQARRLGDALRQALAAQGLAVAAVWASPWCRTQDTARLAFPQPVVEPRTAWASFFAEPQRENPQTLAAQAELAAFAAQPRQGVLVVVTHQVNITALTGLVPASGEGVWVRGQGGAPRVLGRWMAG</sequence>
<protein>
    <submittedName>
        <fullName evidence="1">Histidine phosphatase family protein</fullName>
    </submittedName>
</protein>
<dbReference type="RefSeq" id="WP_127682012.1">
    <property type="nucleotide sequence ID" value="NZ_SACM01000001.1"/>
</dbReference>
<accession>A0A3S2UYY0</accession>
<name>A0A3S2UYY0_9BURK</name>
<dbReference type="SUPFAM" id="SSF53254">
    <property type="entry name" value="Phosphoglycerate mutase-like"/>
    <property type="match status" value="1"/>
</dbReference>
<evidence type="ECO:0000313" key="2">
    <source>
        <dbReference type="Proteomes" id="UP000288587"/>
    </source>
</evidence>
<dbReference type="InterPro" id="IPR029033">
    <property type="entry name" value="His_PPase_superfam"/>
</dbReference>
<dbReference type="CDD" id="cd07040">
    <property type="entry name" value="HP"/>
    <property type="match status" value="1"/>
</dbReference>